<accession>A0A6A5M209</accession>
<reference evidence="3" key="1">
    <citation type="journal article" date="2020" name="Nat. Commun.">
        <title>Genome sequence of the cluster root forming white lupin.</title>
        <authorList>
            <person name="Hufnagel B."/>
            <person name="Marques A."/>
            <person name="Soriano A."/>
            <person name="Marques L."/>
            <person name="Divol F."/>
            <person name="Doumas P."/>
            <person name="Sallet E."/>
            <person name="Mancinotti D."/>
            <person name="Carrere S."/>
            <person name="Marande W."/>
            <person name="Arribat S."/>
            <person name="Keller J."/>
            <person name="Huneau C."/>
            <person name="Blein T."/>
            <person name="Aime D."/>
            <person name="Laguerre M."/>
            <person name="Taylor J."/>
            <person name="Schubert V."/>
            <person name="Nelson M."/>
            <person name="Geu-Flores F."/>
            <person name="Crespi M."/>
            <person name="Gallardo-Guerrero K."/>
            <person name="Delaux P.-M."/>
            <person name="Salse J."/>
            <person name="Berges H."/>
            <person name="Guyot R."/>
            <person name="Gouzy J."/>
            <person name="Peret B."/>
        </authorList>
    </citation>
    <scope>NUCLEOTIDE SEQUENCE [LARGE SCALE GENOMIC DNA]</scope>
    <source>
        <strain evidence="3">cv. Amiga</strain>
    </source>
</reference>
<feature type="region of interest" description="Disordered" evidence="1">
    <location>
        <begin position="136"/>
        <end position="207"/>
    </location>
</feature>
<feature type="compositionally biased region" description="Basic and acidic residues" evidence="1">
    <location>
        <begin position="179"/>
        <end position="194"/>
    </location>
</feature>
<dbReference type="EMBL" id="WOCE01000023">
    <property type="protein sequence ID" value="KAE9586792.1"/>
    <property type="molecule type" value="Genomic_DNA"/>
</dbReference>
<dbReference type="PANTHER" id="PTHR33095:SF14">
    <property type="entry name" value="AR781"/>
    <property type="match status" value="1"/>
</dbReference>
<proteinExistence type="predicted"/>
<dbReference type="Proteomes" id="UP000447434">
    <property type="component" value="Chromosome 23"/>
</dbReference>
<evidence type="ECO:0000313" key="2">
    <source>
        <dbReference type="EMBL" id="KAE9586792.1"/>
    </source>
</evidence>
<sequence length="304" mass="34585">MEVMSSPPIDFDFNYDARISPYLTAPSTPKRFGEIYISAPTSPSRISEFYSEFDYFSIITPPTSKADHDSFTFFVEESNKSTHSADEIFDGSKIKPLKEDNNLLEYSETPLVSPKHPNVIIHEDFSPTKKNECHVINNNNPFGNSINRESGVTRGRNKTPSIASSKSSRQRLSRSLSPYREHQYTCAEESKQESNNENVIKSSSTTPLKSSRKWRLRDLLLFRSTSEGSSRGKDSLMKYFKKDKYGKCSCFSSIENPTMSSRKKPISPHELHYARKKAETDNLKKKTFLPYKQGILGRLSGITT</sequence>
<evidence type="ECO:0000256" key="1">
    <source>
        <dbReference type="SAM" id="MobiDB-lite"/>
    </source>
</evidence>
<dbReference type="Pfam" id="PF07816">
    <property type="entry name" value="DUF1645"/>
    <property type="match status" value="1"/>
</dbReference>
<dbReference type="InterPro" id="IPR012442">
    <property type="entry name" value="DUF1645_plant"/>
</dbReference>
<comment type="caution">
    <text evidence="2">The sequence shown here is derived from an EMBL/GenBank/DDBJ whole genome shotgun (WGS) entry which is preliminary data.</text>
</comment>
<evidence type="ECO:0000313" key="3">
    <source>
        <dbReference type="Proteomes" id="UP000447434"/>
    </source>
</evidence>
<dbReference type="OrthoDB" id="667051at2759"/>
<dbReference type="AlphaFoldDB" id="A0A6A5M209"/>
<protein>
    <submittedName>
        <fullName evidence="2">Uncharacterized protein</fullName>
    </submittedName>
</protein>
<dbReference type="PANTHER" id="PTHR33095">
    <property type="entry name" value="OS07G0619500 PROTEIN"/>
    <property type="match status" value="1"/>
</dbReference>
<feature type="compositionally biased region" description="Low complexity" evidence="1">
    <location>
        <begin position="137"/>
        <end position="147"/>
    </location>
</feature>
<gene>
    <name evidence="2" type="ORF">Lalb_Chr23g0266941</name>
</gene>
<keyword evidence="3" id="KW-1185">Reference proteome</keyword>
<name>A0A6A5M209_LUPAL</name>
<feature type="compositionally biased region" description="Polar residues" evidence="1">
    <location>
        <begin position="195"/>
        <end position="207"/>
    </location>
</feature>
<organism evidence="2 3">
    <name type="scientific">Lupinus albus</name>
    <name type="common">White lupine</name>
    <name type="synonym">Lupinus termis</name>
    <dbReference type="NCBI Taxonomy" id="3870"/>
    <lineage>
        <taxon>Eukaryota</taxon>
        <taxon>Viridiplantae</taxon>
        <taxon>Streptophyta</taxon>
        <taxon>Embryophyta</taxon>
        <taxon>Tracheophyta</taxon>
        <taxon>Spermatophyta</taxon>
        <taxon>Magnoliopsida</taxon>
        <taxon>eudicotyledons</taxon>
        <taxon>Gunneridae</taxon>
        <taxon>Pentapetalae</taxon>
        <taxon>rosids</taxon>
        <taxon>fabids</taxon>
        <taxon>Fabales</taxon>
        <taxon>Fabaceae</taxon>
        <taxon>Papilionoideae</taxon>
        <taxon>50 kb inversion clade</taxon>
        <taxon>genistoids sensu lato</taxon>
        <taxon>core genistoids</taxon>
        <taxon>Genisteae</taxon>
        <taxon>Lupinus</taxon>
    </lineage>
</organism>